<evidence type="ECO:0000313" key="3">
    <source>
        <dbReference type="Proteomes" id="UP000729701"/>
    </source>
</evidence>
<reference evidence="2" key="1">
    <citation type="submission" date="2021-05" db="EMBL/GenBank/DDBJ databases">
        <authorList>
            <person name="Pietrasiak N."/>
            <person name="Ward R."/>
            <person name="Stajich J.E."/>
            <person name="Kurbessoian T."/>
        </authorList>
    </citation>
    <scope>NUCLEOTIDE SEQUENCE</scope>
    <source>
        <strain evidence="2">GSE-NOS-MK-12-04C</strain>
    </source>
</reference>
<feature type="compositionally biased region" description="Basic and acidic residues" evidence="1">
    <location>
        <begin position="1"/>
        <end position="33"/>
    </location>
</feature>
<protein>
    <submittedName>
        <fullName evidence="2">Uncharacterized protein</fullName>
    </submittedName>
</protein>
<organism evidence="2 3">
    <name type="scientific">Cyanomargarita calcarea GSE-NOS-MK-12-04C</name>
    <dbReference type="NCBI Taxonomy" id="2839659"/>
    <lineage>
        <taxon>Bacteria</taxon>
        <taxon>Bacillati</taxon>
        <taxon>Cyanobacteriota</taxon>
        <taxon>Cyanophyceae</taxon>
        <taxon>Nostocales</taxon>
        <taxon>Cyanomargaritaceae</taxon>
        <taxon>Cyanomargarita</taxon>
    </lineage>
</organism>
<dbReference type="Proteomes" id="UP000729701">
    <property type="component" value="Unassembled WGS sequence"/>
</dbReference>
<comment type="caution">
    <text evidence="2">The sequence shown here is derived from an EMBL/GenBank/DDBJ whole genome shotgun (WGS) entry which is preliminary data.</text>
</comment>
<feature type="region of interest" description="Disordered" evidence="1">
    <location>
        <begin position="1"/>
        <end position="59"/>
    </location>
</feature>
<reference evidence="2" key="2">
    <citation type="journal article" date="2022" name="Microbiol. Resour. Announc.">
        <title>Metagenome Sequencing to Explore Phylogenomics of Terrestrial Cyanobacteria.</title>
        <authorList>
            <person name="Ward R.D."/>
            <person name="Stajich J.E."/>
            <person name="Johansen J.R."/>
            <person name="Huntemann M."/>
            <person name="Clum A."/>
            <person name="Foster B."/>
            <person name="Foster B."/>
            <person name="Roux S."/>
            <person name="Palaniappan K."/>
            <person name="Varghese N."/>
            <person name="Mukherjee S."/>
            <person name="Reddy T.B.K."/>
            <person name="Daum C."/>
            <person name="Copeland A."/>
            <person name="Chen I.A."/>
            <person name="Ivanova N.N."/>
            <person name="Kyrpides N.C."/>
            <person name="Shapiro N."/>
            <person name="Eloe-Fadrosh E.A."/>
            <person name="Pietrasiak N."/>
        </authorList>
    </citation>
    <scope>NUCLEOTIDE SEQUENCE</scope>
    <source>
        <strain evidence="2">GSE-NOS-MK-12-04C</strain>
    </source>
</reference>
<evidence type="ECO:0000313" key="2">
    <source>
        <dbReference type="EMBL" id="MBW4667691.1"/>
    </source>
</evidence>
<gene>
    <name evidence="2" type="ORF">KME60_09695</name>
</gene>
<name>A0A951USV2_9CYAN</name>
<dbReference type="EMBL" id="JAHHGZ010000008">
    <property type="protein sequence ID" value="MBW4667691.1"/>
    <property type="molecule type" value="Genomic_DNA"/>
</dbReference>
<evidence type="ECO:0000256" key="1">
    <source>
        <dbReference type="SAM" id="MobiDB-lite"/>
    </source>
</evidence>
<accession>A0A951USV2</accession>
<sequence length="59" mass="6823">MKKEEGRRKKEEGRRKKEEGRRKKEEGRRKKEASIPQSCRPISKRATSTGRGIKPPTCG</sequence>
<dbReference type="AlphaFoldDB" id="A0A951USV2"/>
<proteinExistence type="predicted"/>